<feature type="region of interest" description="Disordered" evidence="1">
    <location>
        <begin position="229"/>
        <end position="278"/>
    </location>
</feature>
<gene>
    <name evidence="2" type="ORF">PHYPADRAFT_104107</name>
</gene>
<feature type="compositionally biased region" description="Low complexity" evidence="1">
    <location>
        <begin position="174"/>
        <end position="187"/>
    </location>
</feature>
<name>A9U7X3_PHYPA</name>
<feature type="region of interest" description="Disordered" evidence="1">
    <location>
        <begin position="97"/>
        <end position="152"/>
    </location>
</feature>
<evidence type="ECO:0000256" key="1">
    <source>
        <dbReference type="SAM" id="MobiDB-lite"/>
    </source>
</evidence>
<proteinExistence type="predicted"/>
<accession>A9U7X3</accession>
<feature type="region of interest" description="Disordered" evidence="1">
    <location>
        <begin position="171"/>
        <end position="194"/>
    </location>
</feature>
<protein>
    <submittedName>
        <fullName evidence="2">Predicted protein</fullName>
    </submittedName>
</protein>
<organism>
    <name type="scientific">Physcomitrium patens</name>
    <name type="common">Spreading-leaved earth moss</name>
    <name type="synonym">Physcomitrella patens</name>
    <dbReference type="NCBI Taxonomy" id="3218"/>
    <lineage>
        <taxon>Eukaryota</taxon>
        <taxon>Viridiplantae</taxon>
        <taxon>Streptophyta</taxon>
        <taxon>Embryophyta</taxon>
        <taxon>Bryophyta</taxon>
        <taxon>Bryophytina</taxon>
        <taxon>Bryopsida</taxon>
        <taxon>Funariidae</taxon>
        <taxon>Funariales</taxon>
        <taxon>Funariaceae</taxon>
        <taxon>Physcomitrium</taxon>
    </lineage>
</organism>
<reference evidence="2" key="1">
    <citation type="journal article" date="2008" name="Science">
        <title>The Physcomitrella genome reveals evolutionary insights into the conquest of land by plants.</title>
        <authorList>
            <person name="Rensing S."/>
            <person name="Lang D."/>
            <person name="Zimmer A."/>
            <person name="Terry A."/>
            <person name="Salamov A."/>
            <person name="Shapiro H."/>
            <person name="Nishiyama T."/>
            <person name="Perroud P.-F."/>
            <person name="Lindquist E."/>
            <person name="Kamisugi Y."/>
            <person name="Tanahashi T."/>
            <person name="Sakakibara K."/>
            <person name="Fujita T."/>
            <person name="Oishi K."/>
            <person name="Shin-I T."/>
            <person name="Kuroki Y."/>
            <person name="Toyoda A."/>
            <person name="Suzuki Y."/>
            <person name="Hashimoto A."/>
            <person name="Yamaguchi K."/>
            <person name="Sugano A."/>
            <person name="Kohara Y."/>
            <person name="Fujiyama A."/>
            <person name="Anterola A."/>
            <person name="Aoki S."/>
            <person name="Ashton N."/>
            <person name="Barbazuk W.B."/>
            <person name="Barker E."/>
            <person name="Bennetzen J."/>
            <person name="Bezanilla M."/>
            <person name="Blankenship R."/>
            <person name="Cho S.H."/>
            <person name="Dutcher S."/>
            <person name="Estelle M."/>
            <person name="Fawcett J.A."/>
            <person name="Gundlach H."/>
            <person name="Hanada K."/>
            <person name="Heyl A."/>
            <person name="Hicks K.A."/>
            <person name="Hugh J."/>
            <person name="Lohr M."/>
            <person name="Mayer K."/>
            <person name="Melkozernov A."/>
            <person name="Murata T."/>
            <person name="Nelson D."/>
            <person name="Pils B."/>
            <person name="Prigge M."/>
            <person name="Reiss B."/>
            <person name="Renner T."/>
            <person name="Rombauts S."/>
            <person name="Rushton P."/>
            <person name="Sanderfoot A."/>
            <person name="Schween G."/>
            <person name="Shiu S.-H."/>
            <person name="Stueber K."/>
            <person name="Theodoulou F.L."/>
            <person name="Tu H."/>
            <person name="Van de Peer Y."/>
            <person name="Verrier P.J."/>
            <person name="Waters E."/>
            <person name="Wood A."/>
            <person name="Yang L."/>
            <person name="Cove D."/>
            <person name="Cuming A."/>
            <person name="Hasebe M."/>
            <person name="Lucas S."/>
            <person name="Mishler D.B."/>
            <person name="Reski R."/>
            <person name="Grigoriev I."/>
            <person name="Quatrano R.S."/>
            <person name="Boore J.L."/>
        </authorList>
    </citation>
    <scope>NUCLEOTIDE SEQUENCE [LARGE SCALE GENOMIC DNA]</scope>
</reference>
<dbReference type="EMBL" id="DS546704">
    <property type="protein sequence ID" value="EDQ48230.1"/>
    <property type="molecule type" value="Genomic_DNA"/>
</dbReference>
<feature type="non-terminal residue" evidence="2">
    <location>
        <position position="1"/>
    </location>
</feature>
<sequence length="278" mass="28852">QRLLVHLLPQPFDGQAIAAQQHRTEQLLDRDAEQLARRIADIAKADAFDAVAAADLDQPVVAVDHGAVRQMTQNASHGFALSPELHCRRGLRLDGRRRAQAGPAAHHRGPADACAGGRRGLRTAHAGGPDGAAHRRGRPDRGACAGGAQIRGEPEVGRIGHRASRRPIEAGCNAHGADGPGAPAAAPVDERPSGRARLHRTRHLLTAAGPGAGRPSGCGHPCAPGLRHAQDLRMAADAQRGADSSRAPGHEGARSGAHGRTRALHPVRPQGGGRKNGG</sequence>
<evidence type="ECO:0000313" key="2">
    <source>
        <dbReference type="EMBL" id="EDQ48230.1"/>
    </source>
</evidence>
<dbReference type="AlphaFoldDB" id="A9U7X3"/>